<evidence type="ECO:0000313" key="1">
    <source>
        <dbReference type="EMBL" id="AJT42925.1"/>
    </source>
</evidence>
<dbReference type="HOGENOM" id="CLU_117223_1_0_11"/>
<evidence type="ECO:0000313" key="2">
    <source>
        <dbReference type="Proteomes" id="UP000061839"/>
    </source>
</evidence>
<gene>
    <name evidence="1" type="ORF">UM93_06145</name>
</gene>
<accession>A0A0D4C3D7</accession>
<dbReference type="Proteomes" id="UP000061839">
    <property type="component" value="Chromosome"/>
</dbReference>
<dbReference type="STRING" id="1618207.UM93_06145"/>
<keyword evidence="2" id="KW-1185">Reference proteome</keyword>
<dbReference type="PATRIC" id="fig|1618207.4.peg.1247"/>
<dbReference type="RefSeq" id="WP_045076981.1">
    <property type="nucleotide sequence ID" value="NZ_CP011005.1"/>
</dbReference>
<dbReference type="EMBL" id="CP011005">
    <property type="protein sequence ID" value="AJT42925.1"/>
    <property type="molecule type" value="Genomic_DNA"/>
</dbReference>
<dbReference type="OrthoDB" id="5185945at2"/>
<organism evidence="1 2">
    <name type="scientific">Psychromicrobium lacuslunae</name>
    <dbReference type="NCBI Taxonomy" id="1618207"/>
    <lineage>
        <taxon>Bacteria</taxon>
        <taxon>Bacillati</taxon>
        <taxon>Actinomycetota</taxon>
        <taxon>Actinomycetes</taxon>
        <taxon>Micrococcales</taxon>
        <taxon>Micrococcaceae</taxon>
        <taxon>Psychromicrobium</taxon>
    </lineage>
</organism>
<protein>
    <recommendedName>
        <fullName evidence="3">DUF3052 domain-containing protein</fullName>
    </recommendedName>
</protein>
<proteinExistence type="predicted"/>
<dbReference type="KEGG" id="ari:UM93_06145"/>
<name>A0A0D4C3D7_9MICC</name>
<dbReference type="InterPro" id="IPR021412">
    <property type="entry name" value="DUF3052"/>
</dbReference>
<evidence type="ECO:0008006" key="3">
    <source>
        <dbReference type="Google" id="ProtNLM"/>
    </source>
</evidence>
<dbReference type="Pfam" id="PF11253">
    <property type="entry name" value="DUF3052"/>
    <property type="match status" value="1"/>
</dbReference>
<reference evidence="1 2" key="1">
    <citation type="journal article" date="2015" name="Genome Announc.">
        <title>Complete Genome Sequencing of Protease-Producing Novel Arthrobacter sp. Strain IHBB 11108 Using PacBio Single-Molecule Real-Time Sequencing Technology.</title>
        <authorList>
            <person name="Kiran S."/>
            <person name="Swarnkar M.K."/>
            <person name="Pal M."/>
            <person name="Thakur R."/>
            <person name="Tewari R."/>
            <person name="Singh A.K."/>
            <person name="Gulati A."/>
        </authorList>
    </citation>
    <scope>NUCLEOTIDE SEQUENCE [LARGE SCALE GENOMIC DNA]</scope>
    <source>
        <strain evidence="1 2">IHBB 11108</strain>
    </source>
</reference>
<dbReference type="AlphaFoldDB" id="A0A0D4C3D7"/>
<sequence>MSEADAGTSANVAVPLGFKAGDLIQEFGYDEDIDFDLRDDIEDLIGSELLEEDDHEVVDAVLLWHRADDGDLVDALMDVLTSLEDGGVVWVLSPKSGREGYLPPAEIQEAAPTAGLHVTSSVGVSEDWAATRLVPRRNK</sequence>